<dbReference type="Pfam" id="PF07310">
    <property type="entry name" value="PAS_5"/>
    <property type="match status" value="1"/>
</dbReference>
<reference evidence="2" key="1">
    <citation type="journal article" date="2019" name="Int. J. Syst. Evol. Microbiol.">
        <title>The Global Catalogue of Microorganisms (GCM) 10K type strain sequencing project: providing services to taxonomists for standard genome sequencing and annotation.</title>
        <authorList>
            <consortium name="The Broad Institute Genomics Platform"/>
            <consortium name="The Broad Institute Genome Sequencing Center for Infectious Disease"/>
            <person name="Wu L."/>
            <person name="Ma J."/>
        </authorList>
    </citation>
    <scope>NUCLEOTIDE SEQUENCE [LARGE SCALE GENOMIC DNA]</scope>
    <source>
        <strain evidence="2">CECT 8472</strain>
    </source>
</reference>
<keyword evidence="2" id="KW-1185">Reference proteome</keyword>
<gene>
    <name evidence="1" type="ORF">ACFOW6_04515</name>
</gene>
<sequence>MLETCRHPALDVDLPLKDHPDLANVLDIYRDFVCSYGRPPTRREIDPLDYRAVMRRIVLAELHPETRRVRLRLVGEHLSSVFHDDWTGAYFDEKLDALSAQVRYETFANWVEGELPTFGTRRIRMKDGTEVRYKRLGLPLTRVEGEPAMAMVVVSDLTTQTSKTREPYATDLWTLLSRGALSLR</sequence>
<evidence type="ECO:0000313" key="2">
    <source>
        <dbReference type="Proteomes" id="UP001595799"/>
    </source>
</evidence>
<name>A0ABV8UK02_9PROT</name>
<protein>
    <submittedName>
        <fullName evidence="1">PAS domain-containing protein</fullName>
    </submittedName>
</protein>
<accession>A0ABV8UK02</accession>
<dbReference type="InterPro" id="IPR009922">
    <property type="entry name" value="DUF1457"/>
</dbReference>
<dbReference type="RefSeq" id="WP_382421142.1">
    <property type="nucleotide sequence ID" value="NZ_JBHSCW010000002.1"/>
</dbReference>
<evidence type="ECO:0000313" key="1">
    <source>
        <dbReference type="EMBL" id="MFC4350803.1"/>
    </source>
</evidence>
<comment type="caution">
    <text evidence="1">The sequence shown here is derived from an EMBL/GenBank/DDBJ whole genome shotgun (WGS) entry which is preliminary data.</text>
</comment>
<organism evidence="1 2">
    <name type="scientific">Fodinicurvata halophila</name>
    <dbReference type="NCBI Taxonomy" id="1419723"/>
    <lineage>
        <taxon>Bacteria</taxon>
        <taxon>Pseudomonadati</taxon>
        <taxon>Pseudomonadota</taxon>
        <taxon>Alphaproteobacteria</taxon>
        <taxon>Rhodospirillales</taxon>
        <taxon>Rhodovibrionaceae</taxon>
        <taxon>Fodinicurvata</taxon>
    </lineage>
</organism>
<proteinExistence type="predicted"/>
<dbReference type="Proteomes" id="UP001595799">
    <property type="component" value="Unassembled WGS sequence"/>
</dbReference>
<dbReference type="EMBL" id="JBHSCW010000002">
    <property type="protein sequence ID" value="MFC4350803.1"/>
    <property type="molecule type" value="Genomic_DNA"/>
</dbReference>